<dbReference type="PROSITE" id="PS50977">
    <property type="entry name" value="HTH_TETR_2"/>
    <property type="match status" value="1"/>
</dbReference>
<dbReference type="Pfam" id="PF00440">
    <property type="entry name" value="TetR_N"/>
    <property type="match status" value="1"/>
</dbReference>
<keyword evidence="7" id="KW-1185">Reference proteome</keyword>
<feature type="DNA-binding region" description="H-T-H motif" evidence="4">
    <location>
        <begin position="32"/>
        <end position="51"/>
    </location>
</feature>
<evidence type="ECO:0000256" key="2">
    <source>
        <dbReference type="ARBA" id="ARBA00023125"/>
    </source>
</evidence>
<keyword evidence="3" id="KW-0804">Transcription</keyword>
<evidence type="ECO:0000259" key="5">
    <source>
        <dbReference type="PROSITE" id="PS50977"/>
    </source>
</evidence>
<protein>
    <submittedName>
        <fullName evidence="6">TetR/AcrR family transcriptional regulator</fullName>
    </submittedName>
</protein>
<dbReference type="Pfam" id="PF16859">
    <property type="entry name" value="TetR_C_11"/>
    <property type="match status" value="1"/>
</dbReference>
<proteinExistence type="predicted"/>
<dbReference type="Proteomes" id="UP001501822">
    <property type="component" value="Unassembled WGS sequence"/>
</dbReference>
<dbReference type="Gene3D" id="1.10.10.60">
    <property type="entry name" value="Homeodomain-like"/>
    <property type="match status" value="1"/>
</dbReference>
<dbReference type="InterPro" id="IPR009057">
    <property type="entry name" value="Homeodomain-like_sf"/>
</dbReference>
<evidence type="ECO:0000256" key="4">
    <source>
        <dbReference type="PROSITE-ProRule" id="PRU00335"/>
    </source>
</evidence>
<keyword evidence="1" id="KW-0805">Transcription regulation</keyword>
<evidence type="ECO:0000313" key="7">
    <source>
        <dbReference type="Proteomes" id="UP001501822"/>
    </source>
</evidence>
<dbReference type="SUPFAM" id="SSF46689">
    <property type="entry name" value="Homeodomain-like"/>
    <property type="match status" value="1"/>
</dbReference>
<feature type="domain" description="HTH tetR-type" evidence="5">
    <location>
        <begin position="9"/>
        <end position="69"/>
    </location>
</feature>
<dbReference type="PANTHER" id="PTHR30055">
    <property type="entry name" value="HTH-TYPE TRANSCRIPTIONAL REGULATOR RUTR"/>
    <property type="match status" value="1"/>
</dbReference>
<dbReference type="EMBL" id="BAAABM010000066">
    <property type="protein sequence ID" value="GAA0368112.1"/>
    <property type="molecule type" value="Genomic_DNA"/>
</dbReference>
<accession>A0ABN0XMN0</accession>
<name>A0ABN0XMN0_9ACTN</name>
<reference evidence="6 7" key="1">
    <citation type="journal article" date="2019" name="Int. J. Syst. Evol. Microbiol.">
        <title>The Global Catalogue of Microorganisms (GCM) 10K type strain sequencing project: providing services to taxonomists for standard genome sequencing and annotation.</title>
        <authorList>
            <consortium name="The Broad Institute Genomics Platform"/>
            <consortium name="The Broad Institute Genome Sequencing Center for Infectious Disease"/>
            <person name="Wu L."/>
            <person name="Ma J."/>
        </authorList>
    </citation>
    <scope>NUCLEOTIDE SEQUENCE [LARGE SCALE GENOMIC DNA]</scope>
    <source>
        <strain evidence="6 7">JCM 3146</strain>
    </source>
</reference>
<gene>
    <name evidence="6" type="ORF">GCM10010151_67530</name>
</gene>
<evidence type="ECO:0000313" key="6">
    <source>
        <dbReference type="EMBL" id="GAA0368112.1"/>
    </source>
</evidence>
<comment type="caution">
    <text evidence="6">The sequence shown here is derived from an EMBL/GenBank/DDBJ whole genome shotgun (WGS) entry which is preliminary data.</text>
</comment>
<dbReference type="SUPFAM" id="SSF48498">
    <property type="entry name" value="Tetracyclin repressor-like, C-terminal domain"/>
    <property type="match status" value="1"/>
</dbReference>
<organism evidence="6 7">
    <name type="scientific">Actinoallomurus spadix</name>
    <dbReference type="NCBI Taxonomy" id="79912"/>
    <lineage>
        <taxon>Bacteria</taxon>
        <taxon>Bacillati</taxon>
        <taxon>Actinomycetota</taxon>
        <taxon>Actinomycetes</taxon>
        <taxon>Streptosporangiales</taxon>
        <taxon>Thermomonosporaceae</taxon>
        <taxon>Actinoallomurus</taxon>
    </lineage>
</organism>
<evidence type="ECO:0000256" key="1">
    <source>
        <dbReference type="ARBA" id="ARBA00023015"/>
    </source>
</evidence>
<sequence length="190" mass="20478">MSIGRPRDAARDRAILAATLELLAEAGYPALRIDEVARRAGVAKTTIYRRWPSKGEMVLDAIATHLGDRSIEETGDPLRDLRRLLEVTYEGLAETVAGRALPALAAEIMADPGLAGEYRRRFVHPLRDRARALIDRAVAEGSLRPEVDPDLLMDVVVGPSLYRPIVMGVPAPAASASAVFDLVIHGAGLP</sequence>
<dbReference type="PRINTS" id="PR00455">
    <property type="entry name" value="HTHTETR"/>
</dbReference>
<evidence type="ECO:0000256" key="3">
    <source>
        <dbReference type="ARBA" id="ARBA00023163"/>
    </source>
</evidence>
<dbReference type="InterPro" id="IPR050109">
    <property type="entry name" value="HTH-type_TetR-like_transc_reg"/>
</dbReference>
<dbReference type="Gene3D" id="1.10.357.10">
    <property type="entry name" value="Tetracycline Repressor, domain 2"/>
    <property type="match status" value="1"/>
</dbReference>
<dbReference type="PANTHER" id="PTHR30055:SF148">
    <property type="entry name" value="TETR-FAMILY TRANSCRIPTIONAL REGULATOR"/>
    <property type="match status" value="1"/>
</dbReference>
<dbReference type="InterPro" id="IPR001647">
    <property type="entry name" value="HTH_TetR"/>
</dbReference>
<dbReference type="InterPro" id="IPR036271">
    <property type="entry name" value="Tet_transcr_reg_TetR-rel_C_sf"/>
</dbReference>
<keyword evidence="2 4" id="KW-0238">DNA-binding</keyword>
<dbReference type="RefSeq" id="WP_252799342.1">
    <property type="nucleotide sequence ID" value="NZ_BAAABM010000066.1"/>
</dbReference>
<dbReference type="InterPro" id="IPR011075">
    <property type="entry name" value="TetR_C"/>
</dbReference>